<dbReference type="Proteomes" id="UP001215280">
    <property type="component" value="Unassembled WGS sequence"/>
</dbReference>
<proteinExistence type="predicted"/>
<evidence type="ECO:0000313" key="3">
    <source>
        <dbReference type="Proteomes" id="UP001215280"/>
    </source>
</evidence>
<accession>A0AAD7JQE4</accession>
<comment type="caution">
    <text evidence="2">The sequence shown here is derived from an EMBL/GenBank/DDBJ whole genome shotgun (WGS) entry which is preliminary data.</text>
</comment>
<dbReference type="AlphaFoldDB" id="A0AAD7JQE4"/>
<protein>
    <submittedName>
        <fullName evidence="2">Uncharacterized protein</fullName>
    </submittedName>
</protein>
<reference evidence="2" key="1">
    <citation type="submission" date="2023-03" db="EMBL/GenBank/DDBJ databases">
        <title>Massive genome expansion in bonnet fungi (Mycena s.s.) driven by repeated elements and novel gene families across ecological guilds.</title>
        <authorList>
            <consortium name="Lawrence Berkeley National Laboratory"/>
            <person name="Harder C.B."/>
            <person name="Miyauchi S."/>
            <person name="Viragh M."/>
            <person name="Kuo A."/>
            <person name="Thoen E."/>
            <person name="Andreopoulos B."/>
            <person name="Lu D."/>
            <person name="Skrede I."/>
            <person name="Drula E."/>
            <person name="Henrissat B."/>
            <person name="Morin E."/>
            <person name="Kohler A."/>
            <person name="Barry K."/>
            <person name="LaButti K."/>
            <person name="Morin E."/>
            <person name="Salamov A."/>
            <person name="Lipzen A."/>
            <person name="Mereny Z."/>
            <person name="Hegedus B."/>
            <person name="Baldrian P."/>
            <person name="Stursova M."/>
            <person name="Weitz H."/>
            <person name="Taylor A."/>
            <person name="Grigoriev I.V."/>
            <person name="Nagy L.G."/>
            <person name="Martin F."/>
            <person name="Kauserud H."/>
        </authorList>
    </citation>
    <scope>NUCLEOTIDE SEQUENCE</scope>
    <source>
        <strain evidence="2">CBHHK188m</strain>
    </source>
</reference>
<evidence type="ECO:0000256" key="1">
    <source>
        <dbReference type="SAM" id="SignalP"/>
    </source>
</evidence>
<organism evidence="2 3">
    <name type="scientific">Mycena maculata</name>
    <dbReference type="NCBI Taxonomy" id="230809"/>
    <lineage>
        <taxon>Eukaryota</taxon>
        <taxon>Fungi</taxon>
        <taxon>Dikarya</taxon>
        <taxon>Basidiomycota</taxon>
        <taxon>Agaricomycotina</taxon>
        <taxon>Agaricomycetes</taxon>
        <taxon>Agaricomycetidae</taxon>
        <taxon>Agaricales</taxon>
        <taxon>Marasmiineae</taxon>
        <taxon>Mycenaceae</taxon>
        <taxon>Mycena</taxon>
    </lineage>
</organism>
<feature type="signal peptide" evidence="1">
    <location>
        <begin position="1"/>
        <end position="19"/>
    </location>
</feature>
<name>A0AAD7JQE4_9AGAR</name>
<keyword evidence="1" id="KW-0732">Signal</keyword>
<dbReference type="EMBL" id="JARJLG010000026">
    <property type="protein sequence ID" value="KAJ7769221.1"/>
    <property type="molecule type" value="Genomic_DNA"/>
</dbReference>
<evidence type="ECO:0000313" key="2">
    <source>
        <dbReference type="EMBL" id="KAJ7769221.1"/>
    </source>
</evidence>
<gene>
    <name evidence="2" type="ORF">DFH07DRAFT_954460</name>
</gene>
<sequence>MKAFNFLLVSAMHVAAVCAQSISIGAPATGSLVVSRSTTTVEVDKPESLTPSDDVAIVIAMLNCGSSSPCSPPSEQLGSVLFQGPYSAQIQTPPKPPGENFTVTLPDFGSTTVQLAVVHLILVEAGPHVVLDIANITLAMD</sequence>
<feature type="chain" id="PRO_5042241439" evidence="1">
    <location>
        <begin position="20"/>
        <end position="141"/>
    </location>
</feature>
<keyword evidence="3" id="KW-1185">Reference proteome</keyword>